<dbReference type="PANTHER" id="PTHR36182">
    <property type="entry name" value="PROTEIN, PUTATIVE (AFU_ORTHOLOGUE AFUA_6G10930)-RELATED"/>
    <property type="match status" value="1"/>
</dbReference>
<keyword evidence="3" id="KW-1185">Reference proteome</keyword>
<comment type="caution">
    <text evidence="2">The sequence shown here is derived from an EMBL/GenBank/DDBJ whole genome shotgun (WGS) entry which is preliminary data.</text>
</comment>
<dbReference type="EMBL" id="MU857668">
    <property type="protein sequence ID" value="KAK4246711.1"/>
    <property type="molecule type" value="Genomic_DNA"/>
</dbReference>
<reference evidence="2" key="1">
    <citation type="journal article" date="2023" name="Mol. Phylogenet. Evol.">
        <title>Genome-scale phylogeny and comparative genomics of the fungal order Sordariales.</title>
        <authorList>
            <person name="Hensen N."/>
            <person name="Bonometti L."/>
            <person name="Westerberg I."/>
            <person name="Brannstrom I.O."/>
            <person name="Guillou S."/>
            <person name="Cros-Aarteil S."/>
            <person name="Calhoun S."/>
            <person name="Haridas S."/>
            <person name="Kuo A."/>
            <person name="Mondo S."/>
            <person name="Pangilinan J."/>
            <person name="Riley R."/>
            <person name="LaButti K."/>
            <person name="Andreopoulos B."/>
            <person name="Lipzen A."/>
            <person name="Chen C."/>
            <person name="Yan M."/>
            <person name="Daum C."/>
            <person name="Ng V."/>
            <person name="Clum A."/>
            <person name="Steindorff A."/>
            <person name="Ohm R.A."/>
            <person name="Martin F."/>
            <person name="Silar P."/>
            <person name="Natvig D.O."/>
            <person name="Lalanne C."/>
            <person name="Gautier V."/>
            <person name="Ament-Velasquez S.L."/>
            <person name="Kruys A."/>
            <person name="Hutchinson M.I."/>
            <person name="Powell A.J."/>
            <person name="Barry K."/>
            <person name="Miller A.N."/>
            <person name="Grigoriev I.V."/>
            <person name="Debuchy R."/>
            <person name="Gladieux P."/>
            <person name="Hiltunen Thoren M."/>
            <person name="Johannesson H."/>
        </authorList>
    </citation>
    <scope>NUCLEOTIDE SEQUENCE</scope>
    <source>
        <strain evidence="2">CBS 359.72</strain>
    </source>
</reference>
<dbReference type="AlphaFoldDB" id="A0AAN7CRJ4"/>
<dbReference type="Gene3D" id="2.70.50.70">
    <property type="match status" value="1"/>
</dbReference>
<protein>
    <recommendedName>
        <fullName evidence="4">Lytic polysaccharide monooxygenase</fullName>
    </recommendedName>
</protein>
<evidence type="ECO:0000313" key="2">
    <source>
        <dbReference type="EMBL" id="KAK4246711.1"/>
    </source>
</evidence>
<feature type="region of interest" description="Disordered" evidence="1">
    <location>
        <begin position="261"/>
        <end position="296"/>
    </location>
</feature>
<reference evidence="2" key="2">
    <citation type="submission" date="2023-05" db="EMBL/GenBank/DDBJ databases">
        <authorList>
            <consortium name="Lawrence Berkeley National Laboratory"/>
            <person name="Steindorff A."/>
            <person name="Hensen N."/>
            <person name="Bonometti L."/>
            <person name="Westerberg I."/>
            <person name="Brannstrom I.O."/>
            <person name="Guillou S."/>
            <person name="Cros-Aarteil S."/>
            <person name="Calhoun S."/>
            <person name="Haridas S."/>
            <person name="Kuo A."/>
            <person name="Mondo S."/>
            <person name="Pangilinan J."/>
            <person name="Riley R."/>
            <person name="Labutti K."/>
            <person name="Andreopoulos B."/>
            <person name="Lipzen A."/>
            <person name="Chen C."/>
            <person name="Yanf M."/>
            <person name="Daum C."/>
            <person name="Ng V."/>
            <person name="Clum A."/>
            <person name="Ohm R."/>
            <person name="Martin F."/>
            <person name="Silar P."/>
            <person name="Natvig D."/>
            <person name="Lalanne C."/>
            <person name="Gautier V."/>
            <person name="Ament-Velasquez S.L."/>
            <person name="Kruys A."/>
            <person name="Hutchinson M.I."/>
            <person name="Powell A.J."/>
            <person name="Barry K."/>
            <person name="Miller A.N."/>
            <person name="Grigoriev I.V."/>
            <person name="Debuchy R."/>
            <person name="Gladieux P."/>
            <person name="Thoren M.H."/>
            <person name="Johannesson H."/>
        </authorList>
    </citation>
    <scope>NUCLEOTIDE SEQUENCE</scope>
    <source>
        <strain evidence="2">CBS 359.72</strain>
    </source>
</reference>
<proteinExistence type="predicted"/>
<evidence type="ECO:0008006" key="4">
    <source>
        <dbReference type="Google" id="ProtNLM"/>
    </source>
</evidence>
<feature type="compositionally biased region" description="Low complexity" evidence="1">
    <location>
        <begin position="261"/>
        <end position="271"/>
    </location>
</feature>
<dbReference type="PANTHER" id="PTHR36182:SF1">
    <property type="entry name" value="PROTEIN, PUTATIVE (AFU_ORTHOLOGUE AFUA_6G10930)-RELATED"/>
    <property type="match status" value="1"/>
</dbReference>
<evidence type="ECO:0000313" key="3">
    <source>
        <dbReference type="Proteomes" id="UP001303647"/>
    </source>
</evidence>
<evidence type="ECO:0000256" key="1">
    <source>
        <dbReference type="SAM" id="MobiDB-lite"/>
    </source>
</evidence>
<feature type="compositionally biased region" description="Polar residues" evidence="1">
    <location>
        <begin position="278"/>
        <end position="295"/>
    </location>
</feature>
<organism evidence="2 3">
    <name type="scientific">Corynascus novoguineensis</name>
    <dbReference type="NCBI Taxonomy" id="1126955"/>
    <lineage>
        <taxon>Eukaryota</taxon>
        <taxon>Fungi</taxon>
        <taxon>Dikarya</taxon>
        <taxon>Ascomycota</taxon>
        <taxon>Pezizomycotina</taxon>
        <taxon>Sordariomycetes</taxon>
        <taxon>Sordariomycetidae</taxon>
        <taxon>Sordariales</taxon>
        <taxon>Chaetomiaceae</taxon>
        <taxon>Corynascus</taxon>
    </lineage>
</organism>
<sequence length="330" mass="33847">MPTMSSCTKICLASLATGHMQMSYPPPLKSAFNPYTSSGGTDYDMTSPLRADGSNFPCKAYLSLLGTPQGAAVASWSAGGTYNFSVAGGASHGGGSCQASLSVDGGGTFRVLHSYQGGCPSQNQESSFQFTVPADTPASEGAVFAWTWFNNLGNREMYMNCAVVDIAAAIGSLSGVNGGDSVPVAFANRPALFVANIGNGCRTVDSTNVQFPNPGPDVDSTGATTPPVGNCGSYQGDYGYGPGANSNGGVGEGSADTTCSSSCSLSSPLGDPEVESEPYSTPLSGSDGSGKSWTPGNDWPDWFLSDAARPRGRTDLLNFVLVLLLTYCLL</sequence>
<name>A0AAN7CRJ4_9PEZI</name>
<accession>A0AAN7CRJ4</accession>
<gene>
    <name evidence="2" type="ORF">C7999DRAFT_41867</name>
</gene>
<dbReference type="Proteomes" id="UP001303647">
    <property type="component" value="Unassembled WGS sequence"/>
</dbReference>